<gene>
    <name evidence="3" type="ORF">T459_21503</name>
</gene>
<feature type="compositionally biased region" description="Basic residues" evidence="2">
    <location>
        <begin position="35"/>
        <end position="47"/>
    </location>
</feature>
<keyword evidence="1" id="KW-0067">ATP-binding</keyword>
<dbReference type="Gramene" id="PHT74226">
    <property type="protein sequence ID" value="PHT74226"/>
    <property type="gene ID" value="T459_21503"/>
</dbReference>
<protein>
    <recommendedName>
        <fullName evidence="5">Protein kinase domain-containing protein</fullName>
    </recommendedName>
</protein>
<evidence type="ECO:0000256" key="1">
    <source>
        <dbReference type="PROSITE-ProRule" id="PRU10141"/>
    </source>
</evidence>
<feature type="compositionally biased region" description="Basic and acidic residues" evidence="2">
    <location>
        <begin position="106"/>
        <end position="144"/>
    </location>
</feature>
<evidence type="ECO:0000256" key="2">
    <source>
        <dbReference type="SAM" id="MobiDB-lite"/>
    </source>
</evidence>
<dbReference type="EMBL" id="AYRZ02000008">
    <property type="protein sequence ID" value="PHT74226.1"/>
    <property type="molecule type" value="Genomic_DNA"/>
</dbReference>
<feature type="region of interest" description="Disordered" evidence="2">
    <location>
        <begin position="85"/>
        <end position="172"/>
    </location>
</feature>
<dbReference type="AlphaFoldDB" id="A0A2G2YWV2"/>
<dbReference type="OMA" id="RINAPHP"/>
<comment type="caution">
    <text evidence="3">The sequence shown here is derived from an EMBL/GenBank/DDBJ whole genome shotgun (WGS) entry which is preliminary data.</text>
</comment>
<sequence>MPQLRSGVRRGRRPIAAIEPKNNNSINEEEENKRVTRRTTRTRRRAAAGRNRAVGGRSKKNNNNEEIINEVVRVPVVVVEVDVDDDEENAVKKTTPFETGEEAEEDKDKKVGEEEGVRVLKEEVAEKQMDEDDSAGRSGDKGLGAEEEGNTAPLPERIQVGGSPPYKIDRKLGKGGFGQAYVGRRINAPHPHERNGAGAVEVALKFEHRSNKGCNYEPPYE</sequence>
<dbReference type="STRING" id="4072.A0A2G2YWV2"/>
<accession>A0A2G2YWV2</accession>
<organism evidence="3 4">
    <name type="scientific">Capsicum annuum</name>
    <name type="common">Capsicum pepper</name>
    <dbReference type="NCBI Taxonomy" id="4072"/>
    <lineage>
        <taxon>Eukaryota</taxon>
        <taxon>Viridiplantae</taxon>
        <taxon>Streptophyta</taxon>
        <taxon>Embryophyta</taxon>
        <taxon>Tracheophyta</taxon>
        <taxon>Spermatophyta</taxon>
        <taxon>Magnoliopsida</taxon>
        <taxon>eudicotyledons</taxon>
        <taxon>Gunneridae</taxon>
        <taxon>Pentapetalae</taxon>
        <taxon>asterids</taxon>
        <taxon>lamiids</taxon>
        <taxon>Solanales</taxon>
        <taxon>Solanaceae</taxon>
        <taxon>Solanoideae</taxon>
        <taxon>Capsiceae</taxon>
        <taxon>Capsicum</taxon>
    </lineage>
</organism>
<feature type="region of interest" description="Disordered" evidence="2">
    <location>
        <begin position="1"/>
        <end position="63"/>
    </location>
</feature>
<reference evidence="3 4" key="1">
    <citation type="journal article" date="2014" name="Nat. Genet.">
        <title>Genome sequence of the hot pepper provides insights into the evolution of pungency in Capsicum species.</title>
        <authorList>
            <person name="Kim S."/>
            <person name="Park M."/>
            <person name="Yeom S.I."/>
            <person name="Kim Y.M."/>
            <person name="Lee J.M."/>
            <person name="Lee H.A."/>
            <person name="Seo E."/>
            <person name="Choi J."/>
            <person name="Cheong K."/>
            <person name="Kim K.T."/>
            <person name="Jung K."/>
            <person name="Lee G.W."/>
            <person name="Oh S.K."/>
            <person name="Bae C."/>
            <person name="Kim S.B."/>
            <person name="Lee H.Y."/>
            <person name="Kim S.Y."/>
            <person name="Kim M.S."/>
            <person name="Kang B.C."/>
            <person name="Jo Y.D."/>
            <person name="Yang H.B."/>
            <person name="Jeong H.J."/>
            <person name="Kang W.H."/>
            <person name="Kwon J.K."/>
            <person name="Shin C."/>
            <person name="Lim J.Y."/>
            <person name="Park J.H."/>
            <person name="Huh J.H."/>
            <person name="Kim J.S."/>
            <person name="Kim B.D."/>
            <person name="Cohen O."/>
            <person name="Paran I."/>
            <person name="Suh M.C."/>
            <person name="Lee S.B."/>
            <person name="Kim Y.K."/>
            <person name="Shin Y."/>
            <person name="Noh S.J."/>
            <person name="Park J."/>
            <person name="Seo Y.S."/>
            <person name="Kwon S.Y."/>
            <person name="Kim H.A."/>
            <person name="Park J.M."/>
            <person name="Kim H.J."/>
            <person name="Choi S.B."/>
            <person name="Bosland P.W."/>
            <person name="Reeves G."/>
            <person name="Jo S.H."/>
            <person name="Lee B.W."/>
            <person name="Cho H.T."/>
            <person name="Choi H.S."/>
            <person name="Lee M.S."/>
            <person name="Yu Y."/>
            <person name="Do Choi Y."/>
            <person name="Park B.S."/>
            <person name="van Deynze A."/>
            <person name="Ashrafi H."/>
            <person name="Hill T."/>
            <person name="Kim W.T."/>
            <person name="Pai H.S."/>
            <person name="Ahn H.K."/>
            <person name="Yeam I."/>
            <person name="Giovannoni J.J."/>
            <person name="Rose J.K."/>
            <person name="Sorensen I."/>
            <person name="Lee S.J."/>
            <person name="Kim R.W."/>
            <person name="Choi I.Y."/>
            <person name="Choi B.S."/>
            <person name="Lim J.S."/>
            <person name="Lee Y.H."/>
            <person name="Choi D."/>
        </authorList>
    </citation>
    <scope>NUCLEOTIDE SEQUENCE [LARGE SCALE GENOMIC DNA]</scope>
    <source>
        <strain evidence="4">cv. CM334</strain>
    </source>
</reference>
<dbReference type="InterPro" id="IPR017441">
    <property type="entry name" value="Protein_kinase_ATP_BS"/>
</dbReference>
<evidence type="ECO:0000313" key="3">
    <source>
        <dbReference type="EMBL" id="PHT74226.1"/>
    </source>
</evidence>
<keyword evidence="4" id="KW-1185">Reference proteome</keyword>
<evidence type="ECO:0000313" key="4">
    <source>
        <dbReference type="Proteomes" id="UP000222542"/>
    </source>
</evidence>
<reference evidence="3 4" key="2">
    <citation type="journal article" date="2017" name="Genome Biol.">
        <title>New reference genome sequences of hot pepper reveal the massive evolution of plant disease-resistance genes by retroduplication.</title>
        <authorList>
            <person name="Kim S."/>
            <person name="Park J."/>
            <person name="Yeom S.I."/>
            <person name="Kim Y.M."/>
            <person name="Seo E."/>
            <person name="Kim K.T."/>
            <person name="Kim M.S."/>
            <person name="Lee J.M."/>
            <person name="Cheong K."/>
            <person name="Shin H.S."/>
            <person name="Kim S.B."/>
            <person name="Han K."/>
            <person name="Lee J."/>
            <person name="Park M."/>
            <person name="Lee H.A."/>
            <person name="Lee H.Y."/>
            <person name="Lee Y."/>
            <person name="Oh S."/>
            <person name="Lee J.H."/>
            <person name="Choi E."/>
            <person name="Choi E."/>
            <person name="Lee S.E."/>
            <person name="Jeon J."/>
            <person name="Kim H."/>
            <person name="Choi G."/>
            <person name="Song H."/>
            <person name="Lee J."/>
            <person name="Lee S.C."/>
            <person name="Kwon J.K."/>
            <person name="Lee H.Y."/>
            <person name="Koo N."/>
            <person name="Hong Y."/>
            <person name="Kim R.W."/>
            <person name="Kang W.H."/>
            <person name="Huh J.H."/>
            <person name="Kang B.C."/>
            <person name="Yang T.J."/>
            <person name="Lee Y.H."/>
            <person name="Bennetzen J.L."/>
            <person name="Choi D."/>
        </authorList>
    </citation>
    <scope>NUCLEOTIDE SEQUENCE [LARGE SCALE GENOMIC DNA]</scope>
    <source>
        <strain evidence="4">cv. CM334</strain>
    </source>
</reference>
<dbReference type="Proteomes" id="UP000222542">
    <property type="component" value="Unassembled WGS sequence"/>
</dbReference>
<evidence type="ECO:0008006" key="5">
    <source>
        <dbReference type="Google" id="ProtNLM"/>
    </source>
</evidence>
<dbReference type="PROSITE" id="PS00107">
    <property type="entry name" value="PROTEIN_KINASE_ATP"/>
    <property type="match status" value="1"/>
</dbReference>
<proteinExistence type="predicted"/>
<keyword evidence="1" id="KW-0547">Nucleotide-binding</keyword>
<feature type="binding site" evidence="1">
    <location>
        <position position="205"/>
    </location>
    <ligand>
        <name>ATP</name>
        <dbReference type="ChEBI" id="CHEBI:30616"/>
    </ligand>
</feature>
<dbReference type="Gene3D" id="3.30.200.20">
    <property type="entry name" value="Phosphorylase Kinase, domain 1"/>
    <property type="match status" value="1"/>
</dbReference>
<dbReference type="GO" id="GO:0005524">
    <property type="term" value="F:ATP binding"/>
    <property type="evidence" value="ECO:0007669"/>
    <property type="project" value="UniProtKB-UniRule"/>
</dbReference>
<name>A0A2G2YWV2_CAPAN</name>